<feature type="compositionally biased region" description="Polar residues" evidence="1">
    <location>
        <begin position="88"/>
        <end position="98"/>
    </location>
</feature>
<comment type="caution">
    <text evidence="2">The sequence shown here is derived from an EMBL/GenBank/DDBJ whole genome shotgun (WGS) entry which is preliminary data.</text>
</comment>
<keyword evidence="3" id="KW-1185">Reference proteome</keyword>
<evidence type="ECO:0000256" key="1">
    <source>
        <dbReference type="SAM" id="MobiDB-lite"/>
    </source>
</evidence>
<dbReference type="EMBL" id="BAABDO010000175">
    <property type="protein sequence ID" value="GAA3507808.1"/>
    <property type="molecule type" value="Genomic_DNA"/>
</dbReference>
<accession>A0ABP6UJJ4</accession>
<protein>
    <submittedName>
        <fullName evidence="2">Uncharacterized protein</fullName>
    </submittedName>
</protein>
<feature type="region of interest" description="Disordered" evidence="1">
    <location>
        <begin position="74"/>
        <end position="98"/>
    </location>
</feature>
<reference evidence="3" key="1">
    <citation type="journal article" date="2019" name="Int. J. Syst. Evol. Microbiol.">
        <title>The Global Catalogue of Microorganisms (GCM) 10K type strain sequencing project: providing services to taxonomists for standard genome sequencing and annotation.</title>
        <authorList>
            <consortium name="The Broad Institute Genomics Platform"/>
            <consortium name="The Broad Institute Genome Sequencing Center for Infectious Disease"/>
            <person name="Wu L."/>
            <person name="Ma J."/>
        </authorList>
    </citation>
    <scope>NUCLEOTIDE SEQUENCE [LARGE SCALE GENOMIC DNA]</scope>
    <source>
        <strain evidence="3">JCM 17316</strain>
    </source>
</reference>
<dbReference type="Proteomes" id="UP001500266">
    <property type="component" value="Unassembled WGS sequence"/>
</dbReference>
<proteinExistence type="predicted"/>
<sequence>MVCVSRELWASVLVALEHGDAALRAEVYAEVVRLGFPAWQADLDDPGALAGHVREVTGLSVCLDDGAGPVPDGWAPCRPRLSPIPAASSRTRAGSDSA</sequence>
<evidence type="ECO:0000313" key="3">
    <source>
        <dbReference type="Proteomes" id="UP001500266"/>
    </source>
</evidence>
<name>A0ABP6UJJ4_9ACTN</name>
<evidence type="ECO:0000313" key="2">
    <source>
        <dbReference type="EMBL" id="GAA3507808.1"/>
    </source>
</evidence>
<gene>
    <name evidence="2" type="ORF">GCM10022416_60860</name>
</gene>
<organism evidence="2 3">
    <name type="scientific">Actinomadura keratinilytica</name>
    <dbReference type="NCBI Taxonomy" id="547461"/>
    <lineage>
        <taxon>Bacteria</taxon>
        <taxon>Bacillati</taxon>
        <taxon>Actinomycetota</taxon>
        <taxon>Actinomycetes</taxon>
        <taxon>Streptosporangiales</taxon>
        <taxon>Thermomonosporaceae</taxon>
        <taxon>Actinomadura</taxon>
    </lineage>
</organism>